<proteinExistence type="predicted"/>
<reference evidence="1" key="1">
    <citation type="journal article" date="2019" name="bioRxiv">
        <title>The Genome of the Zebra Mussel, Dreissena polymorpha: A Resource for Invasive Species Research.</title>
        <authorList>
            <person name="McCartney M.A."/>
            <person name="Auch B."/>
            <person name="Kono T."/>
            <person name="Mallez S."/>
            <person name="Zhang Y."/>
            <person name="Obille A."/>
            <person name="Becker A."/>
            <person name="Abrahante J.E."/>
            <person name="Garbe J."/>
            <person name="Badalamenti J.P."/>
            <person name="Herman A."/>
            <person name="Mangelson H."/>
            <person name="Liachko I."/>
            <person name="Sullivan S."/>
            <person name="Sone E.D."/>
            <person name="Koren S."/>
            <person name="Silverstein K.A.T."/>
            <person name="Beckman K.B."/>
            <person name="Gohl D.M."/>
        </authorList>
    </citation>
    <scope>NUCLEOTIDE SEQUENCE</scope>
    <source>
        <strain evidence="1">Duluth1</strain>
        <tissue evidence="1">Whole animal</tissue>
    </source>
</reference>
<name>A0A9D4H2Z7_DREPO</name>
<dbReference type="EMBL" id="JAIWYP010000005">
    <property type="protein sequence ID" value="KAH3826091.1"/>
    <property type="molecule type" value="Genomic_DNA"/>
</dbReference>
<evidence type="ECO:0000313" key="1">
    <source>
        <dbReference type="EMBL" id="KAH3826091.1"/>
    </source>
</evidence>
<keyword evidence="2" id="KW-1185">Reference proteome</keyword>
<evidence type="ECO:0000313" key="2">
    <source>
        <dbReference type="Proteomes" id="UP000828390"/>
    </source>
</evidence>
<organism evidence="1 2">
    <name type="scientific">Dreissena polymorpha</name>
    <name type="common">Zebra mussel</name>
    <name type="synonym">Mytilus polymorpha</name>
    <dbReference type="NCBI Taxonomy" id="45954"/>
    <lineage>
        <taxon>Eukaryota</taxon>
        <taxon>Metazoa</taxon>
        <taxon>Spiralia</taxon>
        <taxon>Lophotrochozoa</taxon>
        <taxon>Mollusca</taxon>
        <taxon>Bivalvia</taxon>
        <taxon>Autobranchia</taxon>
        <taxon>Heteroconchia</taxon>
        <taxon>Euheterodonta</taxon>
        <taxon>Imparidentia</taxon>
        <taxon>Neoheterodontei</taxon>
        <taxon>Myida</taxon>
        <taxon>Dreissenoidea</taxon>
        <taxon>Dreissenidae</taxon>
        <taxon>Dreissena</taxon>
    </lineage>
</organism>
<sequence>MAHNVPLLVLTFLVLAAFIVVCVFNGLASGGSNTGLYKSSTGAISDKYYVEITPAGWTFSI</sequence>
<dbReference type="AlphaFoldDB" id="A0A9D4H2Z7"/>
<reference evidence="1" key="2">
    <citation type="submission" date="2020-11" db="EMBL/GenBank/DDBJ databases">
        <authorList>
            <person name="McCartney M.A."/>
            <person name="Auch B."/>
            <person name="Kono T."/>
            <person name="Mallez S."/>
            <person name="Becker A."/>
            <person name="Gohl D.M."/>
            <person name="Silverstein K.A.T."/>
            <person name="Koren S."/>
            <person name="Bechman K.B."/>
            <person name="Herman A."/>
            <person name="Abrahante J.E."/>
            <person name="Garbe J."/>
        </authorList>
    </citation>
    <scope>NUCLEOTIDE SEQUENCE</scope>
    <source>
        <strain evidence="1">Duluth1</strain>
        <tissue evidence="1">Whole animal</tissue>
    </source>
</reference>
<gene>
    <name evidence="1" type="ORF">DPMN_127983</name>
</gene>
<comment type="caution">
    <text evidence="1">The sequence shown here is derived from an EMBL/GenBank/DDBJ whole genome shotgun (WGS) entry which is preliminary data.</text>
</comment>
<accession>A0A9D4H2Z7</accession>
<protein>
    <submittedName>
        <fullName evidence="1">Uncharacterized protein</fullName>
    </submittedName>
</protein>
<dbReference type="Proteomes" id="UP000828390">
    <property type="component" value="Unassembled WGS sequence"/>
</dbReference>